<organism evidence="1 2">
    <name type="scientific">Brenneria tiliae</name>
    <dbReference type="NCBI Taxonomy" id="2914984"/>
    <lineage>
        <taxon>Bacteria</taxon>
        <taxon>Pseudomonadati</taxon>
        <taxon>Pseudomonadota</taxon>
        <taxon>Gammaproteobacteria</taxon>
        <taxon>Enterobacterales</taxon>
        <taxon>Pectobacteriaceae</taxon>
        <taxon>Brenneria</taxon>
    </lineage>
</organism>
<accession>A0ABT0MNJ0</accession>
<sequence>MLVSDVSGINKISSEFTKKDNSNTVLFSDILKEQKTKSQGENKIISEVKSLNDDNNFKPKYSTGVFASGQSYVMYNTEECLTENDKAFLKTMGYPTDEFSDINQLASLIAMDRVDGYLKGPITKEYLFGDNSQGIPGLADRFSDENDKRRITDLCSVLMKSLDNA</sequence>
<dbReference type="RefSeq" id="WP_249243364.1">
    <property type="nucleotide sequence ID" value="NZ_JAKPBZ010000100.1"/>
</dbReference>
<dbReference type="EMBL" id="JAKPBZ010000100">
    <property type="protein sequence ID" value="MCL2891405.1"/>
    <property type="molecule type" value="Genomic_DNA"/>
</dbReference>
<protein>
    <submittedName>
        <fullName evidence="1">Uncharacterized protein</fullName>
    </submittedName>
</protein>
<evidence type="ECO:0000313" key="1">
    <source>
        <dbReference type="EMBL" id="MCL2891405.1"/>
    </source>
</evidence>
<comment type="caution">
    <text evidence="1">The sequence shown here is derived from an EMBL/GenBank/DDBJ whole genome shotgun (WGS) entry which is preliminary data.</text>
</comment>
<reference evidence="1 2" key="1">
    <citation type="submission" date="2022-02" db="EMBL/GenBank/DDBJ databases">
        <title>Description of Brenneria tiliae sp. nov. isolated from symptomatic Tilia x moltkei and Tilia x europaea trees in the UK.</title>
        <authorList>
            <person name="Kile H."/>
        </authorList>
    </citation>
    <scope>NUCLEOTIDE SEQUENCE [LARGE SCALE GENOMIC DNA]</scope>
    <source>
        <strain evidence="1 2">MC1SB4.1</strain>
    </source>
</reference>
<dbReference type="Proteomes" id="UP001203069">
    <property type="component" value="Unassembled WGS sequence"/>
</dbReference>
<evidence type="ECO:0000313" key="2">
    <source>
        <dbReference type="Proteomes" id="UP001203069"/>
    </source>
</evidence>
<proteinExistence type="predicted"/>
<keyword evidence="2" id="KW-1185">Reference proteome</keyword>
<gene>
    <name evidence="1" type="ORF">MFP26_01560</name>
</gene>
<name>A0ABT0MNJ0_9GAMM</name>